<evidence type="ECO:0000313" key="3">
    <source>
        <dbReference type="Proteomes" id="UP001311799"/>
    </source>
</evidence>
<evidence type="ECO:0000313" key="2">
    <source>
        <dbReference type="EMBL" id="KAK6587981.1"/>
    </source>
</evidence>
<keyword evidence="1" id="KW-0812">Transmembrane</keyword>
<name>A0AAV9XTG8_9CRYT</name>
<reference evidence="2 3" key="1">
    <citation type="submission" date="2023-10" db="EMBL/GenBank/DDBJ databases">
        <title>Comparative genomics analysis reveals potential genetic determinants of host preference in Cryptosporidium xiaoi.</title>
        <authorList>
            <person name="Xiao L."/>
            <person name="Li J."/>
        </authorList>
    </citation>
    <scope>NUCLEOTIDE SEQUENCE [LARGE SCALE GENOMIC DNA]</scope>
    <source>
        <strain evidence="2 3">52996</strain>
    </source>
</reference>
<accession>A0AAV9XTG8</accession>
<protein>
    <submittedName>
        <fullName evidence="2">Uncharacterized protein</fullName>
    </submittedName>
</protein>
<dbReference type="AlphaFoldDB" id="A0AAV9XTG8"/>
<dbReference type="Proteomes" id="UP001311799">
    <property type="component" value="Unassembled WGS sequence"/>
</dbReference>
<dbReference type="EMBL" id="JAWDEY010000035">
    <property type="protein sequence ID" value="KAK6587981.1"/>
    <property type="molecule type" value="Genomic_DNA"/>
</dbReference>
<comment type="caution">
    <text evidence="2">The sequence shown here is derived from an EMBL/GenBank/DDBJ whole genome shotgun (WGS) entry which is preliminary data.</text>
</comment>
<keyword evidence="1" id="KW-0472">Membrane</keyword>
<keyword evidence="3" id="KW-1185">Reference proteome</keyword>
<gene>
    <name evidence="2" type="ORF">RS030_71122</name>
</gene>
<proteinExistence type="predicted"/>
<feature type="transmembrane region" description="Helical" evidence="1">
    <location>
        <begin position="75"/>
        <end position="97"/>
    </location>
</feature>
<keyword evidence="1" id="KW-1133">Transmembrane helix</keyword>
<organism evidence="2 3">
    <name type="scientific">Cryptosporidium xiaoi</name>
    <dbReference type="NCBI Taxonomy" id="659607"/>
    <lineage>
        <taxon>Eukaryota</taxon>
        <taxon>Sar</taxon>
        <taxon>Alveolata</taxon>
        <taxon>Apicomplexa</taxon>
        <taxon>Conoidasida</taxon>
        <taxon>Coccidia</taxon>
        <taxon>Eucoccidiorida</taxon>
        <taxon>Eimeriorina</taxon>
        <taxon>Cryptosporidiidae</taxon>
        <taxon>Cryptosporidium</taxon>
    </lineage>
</organism>
<sequence>MSRARSKSMIPKSRSKLNSNFRFHLKDDEIGDSAENTPMRVPKNDIFKVNDSNSEDDIYIDEYEREYNEFHAYRIYRIPLILFILTVISVLFINLFGKNNSYYNYSNRVVGSRKGNNSYYINNNHDSSLNLSISPDIGIRLDSYYDTTLNNISEEQIDRIRIEDLQMAFQLLLRSLDESFSKIERKVTFLETDLNLKIEQNRNSTQTLLTQFDYFEREASHRSDYLEKIVSELKINA</sequence>
<evidence type="ECO:0000256" key="1">
    <source>
        <dbReference type="SAM" id="Phobius"/>
    </source>
</evidence>